<dbReference type="EMBL" id="CP011409">
    <property type="protein sequence ID" value="AKZ64029.1"/>
    <property type="molecule type" value="Genomic_DNA"/>
</dbReference>
<dbReference type="Pfam" id="PF07869">
    <property type="entry name" value="DUF1656"/>
    <property type="match status" value="1"/>
</dbReference>
<reference evidence="7" key="1">
    <citation type="journal article" date="2015" name="Genome Announc.">
        <title>Complete Genome Sequence of Herbaspirillum hiltneri N3 (DSM 17495), Isolated from Surface-Sterilized Wheat Roots.</title>
        <authorList>
            <person name="Guizelini D."/>
            <person name="Saizaki P.M."/>
            <person name="Coimbra N.A."/>
            <person name="Weiss V.A."/>
            <person name="Faoro H."/>
            <person name="Sfeir M.Z."/>
            <person name="Baura V.A."/>
            <person name="Monteiro R.A."/>
            <person name="Chubatsu L.S."/>
            <person name="Souza E.M."/>
            <person name="Cruz L.M."/>
            <person name="Pedrosa F.O."/>
            <person name="Raittz R.T."/>
            <person name="Marchaukoski J.N."/>
            <person name="Steffens M.B."/>
        </authorList>
    </citation>
    <scope>NUCLEOTIDE SEQUENCE [LARGE SCALE GENOMIC DNA]</scope>
    <source>
        <strain evidence="7">N3</strain>
    </source>
</reference>
<dbReference type="InterPro" id="IPR012451">
    <property type="entry name" value="DUF1656"/>
</dbReference>
<evidence type="ECO:0008006" key="8">
    <source>
        <dbReference type="Google" id="ProtNLM"/>
    </source>
</evidence>
<protein>
    <recommendedName>
        <fullName evidence="8">DUF1656 domain-containing protein</fullName>
    </recommendedName>
</protein>
<evidence type="ECO:0000256" key="5">
    <source>
        <dbReference type="SAM" id="Phobius"/>
    </source>
</evidence>
<keyword evidence="7" id="KW-1185">Reference proteome</keyword>
<evidence type="ECO:0000256" key="4">
    <source>
        <dbReference type="ARBA" id="ARBA00023136"/>
    </source>
</evidence>
<evidence type="ECO:0000256" key="1">
    <source>
        <dbReference type="ARBA" id="ARBA00022475"/>
    </source>
</evidence>
<proteinExistence type="predicted"/>
<keyword evidence="1" id="KW-1003">Cell membrane</keyword>
<gene>
    <name evidence="6" type="ORF">F506_16395</name>
</gene>
<feature type="transmembrane region" description="Helical" evidence="5">
    <location>
        <begin position="46"/>
        <end position="65"/>
    </location>
</feature>
<evidence type="ECO:0000313" key="6">
    <source>
        <dbReference type="EMBL" id="AKZ64029.1"/>
    </source>
</evidence>
<evidence type="ECO:0000256" key="2">
    <source>
        <dbReference type="ARBA" id="ARBA00022692"/>
    </source>
</evidence>
<keyword evidence="2 5" id="KW-0812">Transmembrane</keyword>
<sequence>MPREISFFDAYVPTLLLAVIAAGVIALVADRILVRIGLYNLVWHPALFRVSLFTCIAALLGLAIYR</sequence>
<evidence type="ECO:0000256" key="3">
    <source>
        <dbReference type="ARBA" id="ARBA00022989"/>
    </source>
</evidence>
<keyword evidence="4 5" id="KW-0472">Membrane</keyword>
<evidence type="ECO:0000313" key="7">
    <source>
        <dbReference type="Proteomes" id="UP000063429"/>
    </source>
</evidence>
<dbReference type="RefSeq" id="WP_053199165.1">
    <property type="nucleotide sequence ID" value="NZ_CP011409.1"/>
</dbReference>
<accession>A0ABM5V372</accession>
<organism evidence="6 7">
    <name type="scientific">Herbaspirillum hiltneri N3</name>
    <dbReference type="NCBI Taxonomy" id="1262470"/>
    <lineage>
        <taxon>Bacteria</taxon>
        <taxon>Pseudomonadati</taxon>
        <taxon>Pseudomonadota</taxon>
        <taxon>Betaproteobacteria</taxon>
        <taxon>Burkholderiales</taxon>
        <taxon>Oxalobacteraceae</taxon>
        <taxon>Herbaspirillum</taxon>
    </lineage>
</organism>
<feature type="transmembrane region" description="Helical" evidence="5">
    <location>
        <begin position="12"/>
        <end position="34"/>
    </location>
</feature>
<dbReference type="Proteomes" id="UP000063429">
    <property type="component" value="Chromosome"/>
</dbReference>
<name>A0ABM5V372_9BURK</name>
<keyword evidence="3 5" id="KW-1133">Transmembrane helix</keyword>